<proteinExistence type="predicted"/>
<dbReference type="EMBL" id="BAAAEU010000024">
    <property type="protein sequence ID" value="GAA0720796.1"/>
    <property type="molecule type" value="Genomic_DNA"/>
</dbReference>
<protein>
    <recommendedName>
        <fullName evidence="4">Type II toxin-antitoxin system RelE/ParE family toxin</fullName>
    </recommendedName>
</protein>
<evidence type="ECO:0000313" key="3">
    <source>
        <dbReference type="Proteomes" id="UP001501523"/>
    </source>
</evidence>
<gene>
    <name evidence="2" type="ORF">GCM10009105_30550</name>
</gene>
<dbReference type="InterPro" id="IPR035093">
    <property type="entry name" value="RelE/ParE_toxin_dom_sf"/>
</dbReference>
<reference evidence="3" key="1">
    <citation type="journal article" date="2019" name="Int. J. Syst. Evol. Microbiol.">
        <title>The Global Catalogue of Microorganisms (GCM) 10K type strain sequencing project: providing services to taxonomists for standard genome sequencing and annotation.</title>
        <authorList>
            <consortium name="The Broad Institute Genomics Platform"/>
            <consortium name="The Broad Institute Genome Sequencing Center for Infectious Disease"/>
            <person name="Wu L."/>
            <person name="Ma J."/>
        </authorList>
    </citation>
    <scope>NUCLEOTIDE SEQUENCE [LARGE SCALE GENOMIC DNA]</scope>
    <source>
        <strain evidence="3">JCM 15421</strain>
    </source>
</reference>
<keyword evidence="3" id="KW-1185">Reference proteome</keyword>
<organism evidence="2 3">
    <name type="scientific">Dokdonella soli</name>
    <dbReference type="NCBI Taxonomy" id="529810"/>
    <lineage>
        <taxon>Bacteria</taxon>
        <taxon>Pseudomonadati</taxon>
        <taxon>Pseudomonadota</taxon>
        <taxon>Gammaproteobacteria</taxon>
        <taxon>Lysobacterales</taxon>
        <taxon>Rhodanobacteraceae</taxon>
        <taxon>Dokdonella</taxon>
    </lineage>
</organism>
<dbReference type="Proteomes" id="UP001501523">
    <property type="component" value="Unassembled WGS sequence"/>
</dbReference>
<sequence>MRHVFHPAAEAEHLEHVAFYESRQAGLGARYLDEIEAAIALICGAPKRFPVEHEPGLRRLHLRQFPMTLIFREVDGEVQILAVAHKRRRPAYWMRRT</sequence>
<evidence type="ECO:0000313" key="2">
    <source>
        <dbReference type="EMBL" id="GAA0720796.1"/>
    </source>
</evidence>
<comment type="caution">
    <text evidence="2">The sequence shown here is derived from an EMBL/GenBank/DDBJ whole genome shotgun (WGS) entry which is preliminary data.</text>
</comment>
<dbReference type="InterPro" id="IPR007712">
    <property type="entry name" value="RelE/ParE_toxin"/>
</dbReference>
<dbReference type="Pfam" id="PF05016">
    <property type="entry name" value="ParE_toxin"/>
    <property type="match status" value="1"/>
</dbReference>
<keyword evidence="1" id="KW-1277">Toxin-antitoxin system</keyword>
<accession>A0ABN1IT44</accession>
<evidence type="ECO:0000256" key="1">
    <source>
        <dbReference type="ARBA" id="ARBA00022649"/>
    </source>
</evidence>
<evidence type="ECO:0008006" key="4">
    <source>
        <dbReference type="Google" id="ProtNLM"/>
    </source>
</evidence>
<dbReference type="Gene3D" id="3.30.2310.20">
    <property type="entry name" value="RelE-like"/>
    <property type="match status" value="1"/>
</dbReference>
<name>A0ABN1IT44_9GAMM</name>